<proteinExistence type="predicted"/>
<reference evidence="3 4" key="1">
    <citation type="journal article" date="2020" name="ISME J.">
        <title>Uncovering the hidden diversity of litter-decomposition mechanisms in mushroom-forming fungi.</title>
        <authorList>
            <person name="Floudas D."/>
            <person name="Bentzer J."/>
            <person name="Ahren D."/>
            <person name="Johansson T."/>
            <person name="Persson P."/>
            <person name="Tunlid A."/>
        </authorList>
    </citation>
    <scope>NUCLEOTIDE SEQUENCE [LARGE SCALE GENOMIC DNA]</scope>
    <source>
        <strain evidence="3 4">CBS 101986</strain>
    </source>
</reference>
<dbReference type="EMBL" id="JAACJJ010000028">
    <property type="protein sequence ID" value="KAF5320760.1"/>
    <property type="molecule type" value="Genomic_DNA"/>
</dbReference>
<dbReference type="Proteomes" id="UP000567179">
    <property type="component" value="Unassembled WGS sequence"/>
</dbReference>
<accession>A0A8H5BCK6</accession>
<keyword evidence="4" id="KW-1185">Reference proteome</keyword>
<name>A0A8H5BCK6_9AGAR</name>
<feature type="region of interest" description="Disordered" evidence="1">
    <location>
        <begin position="1"/>
        <end position="29"/>
    </location>
</feature>
<feature type="region of interest" description="Disordered" evidence="1">
    <location>
        <begin position="158"/>
        <end position="196"/>
    </location>
</feature>
<feature type="compositionally biased region" description="Basic and acidic residues" evidence="1">
    <location>
        <begin position="184"/>
        <end position="196"/>
    </location>
</feature>
<keyword evidence="2" id="KW-1133">Transmembrane helix</keyword>
<keyword evidence="2" id="KW-0812">Transmembrane</keyword>
<evidence type="ECO:0000256" key="1">
    <source>
        <dbReference type="SAM" id="MobiDB-lite"/>
    </source>
</evidence>
<organism evidence="3 4">
    <name type="scientific">Psilocybe cf. subviscida</name>
    <dbReference type="NCBI Taxonomy" id="2480587"/>
    <lineage>
        <taxon>Eukaryota</taxon>
        <taxon>Fungi</taxon>
        <taxon>Dikarya</taxon>
        <taxon>Basidiomycota</taxon>
        <taxon>Agaricomycotina</taxon>
        <taxon>Agaricomycetes</taxon>
        <taxon>Agaricomycetidae</taxon>
        <taxon>Agaricales</taxon>
        <taxon>Agaricineae</taxon>
        <taxon>Strophariaceae</taxon>
        <taxon>Psilocybe</taxon>
    </lineage>
</organism>
<sequence length="196" mass="21300">MASSIASKPASHPSTSPSPTATASDATSSNDRRMVPVIITLVILAAFLVAYIVFVTVRLKRRQDRGELAAGPYQGTALSHDHPAANITPFGATGPDAGKKGPEFKHNPGRDMRIAVRRPDGAWHFADSRTPFTPTGVNDIDVTPSPVSSTASFFQSYAPSVPSRTYRTPHTPYEPPHTPTYYKEPCREHFDDRQPS</sequence>
<protein>
    <recommendedName>
        <fullName evidence="5">Transmembrane protein</fullName>
    </recommendedName>
</protein>
<comment type="caution">
    <text evidence="3">The sequence shown here is derived from an EMBL/GenBank/DDBJ whole genome shotgun (WGS) entry which is preliminary data.</text>
</comment>
<dbReference type="AlphaFoldDB" id="A0A8H5BCK6"/>
<evidence type="ECO:0008006" key="5">
    <source>
        <dbReference type="Google" id="ProtNLM"/>
    </source>
</evidence>
<evidence type="ECO:0000313" key="4">
    <source>
        <dbReference type="Proteomes" id="UP000567179"/>
    </source>
</evidence>
<evidence type="ECO:0000313" key="3">
    <source>
        <dbReference type="EMBL" id="KAF5320760.1"/>
    </source>
</evidence>
<keyword evidence="2" id="KW-0472">Membrane</keyword>
<dbReference type="OrthoDB" id="2848852at2759"/>
<evidence type="ECO:0000256" key="2">
    <source>
        <dbReference type="SAM" id="Phobius"/>
    </source>
</evidence>
<feature type="transmembrane region" description="Helical" evidence="2">
    <location>
        <begin position="34"/>
        <end position="57"/>
    </location>
</feature>
<gene>
    <name evidence="3" type="ORF">D9619_002152</name>
</gene>